<dbReference type="SUPFAM" id="SSF48508">
    <property type="entry name" value="Nuclear receptor ligand-binding domain"/>
    <property type="match status" value="1"/>
</dbReference>
<keyword evidence="2" id="KW-0804">Transcription</keyword>
<evidence type="ECO:0000256" key="2">
    <source>
        <dbReference type="ARBA" id="ARBA00023163"/>
    </source>
</evidence>
<dbReference type="InterPro" id="IPR035500">
    <property type="entry name" value="NHR-like_dom_sf"/>
</dbReference>
<keyword evidence="3 4" id="KW-0675">Receptor</keyword>
<dbReference type="EMBL" id="HBUF01185228">
    <property type="protein sequence ID" value="CAG6656504.1"/>
    <property type="molecule type" value="Transcribed_RNA"/>
</dbReference>
<protein>
    <submittedName>
        <fullName evidence="4">Nuclear receptor subfamily 2 group E member 1</fullName>
    </submittedName>
</protein>
<evidence type="ECO:0000313" key="4">
    <source>
        <dbReference type="EMBL" id="CAG6656504.1"/>
    </source>
</evidence>
<accession>A0A8D8RX62</accession>
<evidence type="ECO:0000256" key="3">
    <source>
        <dbReference type="ARBA" id="ARBA00023170"/>
    </source>
</evidence>
<proteinExistence type="predicted"/>
<dbReference type="AlphaFoldDB" id="A0A8D8RX62"/>
<evidence type="ECO:0000256" key="1">
    <source>
        <dbReference type="ARBA" id="ARBA00023015"/>
    </source>
</evidence>
<organism evidence="4">
    <name type="scientific">Cacopsylla melanoneura</name>
    <dbReference type="NCBI Taxonomy" id="428564"/>
    <lineage>
        <taxon>Eukaryota</taxon>
        <taxon>Metazoa</taxon>
        <taxon>Ecdysozoa</taxon>
        <taxon>Arthropoda</taxon>
        <taxon>Hexapoda</taxon>
        <taxon>Insecta</taxon>
        <taxon>Pterygota</taxon>
        <taxon>Neoptera</taxon>
        <taxon>Paraneoptera</taxon>
        <taxon>Hemiptera</taxon>
        <taxon>Sternorrhyncha</taxon>
        <taxon>Psylloidea</taxon>
        <taxon>Psyllidae</taxon>
        <taxon>Psyllinae</taxon>
        <taxon>Cacopsylla</taxon>
    </lineage>
</organism>
<name>A0A8D8RX62_9HEMI</name>
<keyword evidence="1" id="KW-0805">Transcription regulation</keyword>
<reference evidence="4" key="1">
    <citation type="submission" date="2021-05" db="EMBL/GenBank/DDBJ databases">
        <authorList>
            <person name="Alioto T."/>
            <person name="Alioto T."/>
            <person name="Gomez Garrido J."/>
        </authorList>
    </citation>
    <scope>NUCLEOTIDE SEQUENCE</scope>
</reference>
<dbReference type="Gene3D" id="1.10.565.10">
    <property type="entry name" value="Retinoid X Receptor"/>
    <property type="match status" value="1"/>
</dbReference>
<sequence>MALYFKDPSSEGVVLNLTRPKSTSPVSSPLHHTSPYTTPTIDKLYPTHSSLPFMYLPMTNTKSMSESAADLLFMNMNWARSLPAFTSLSLRDQVRKPTFQVKFFNSRENGSKKRLYRSKIFLTF</sequence>